<dbReference type="Proteomes" id="UP001152646">
    <property type="component" value="Unassembled WGS sequence"/>
</dbReference>
<organism evidence="1 4">
    <name type="scientific">Penicillium salamii</name>
    <dbReference type="NCBI Taxonomy" id="1612424"/>
    <lineage>
        <taxon>Eukaryota</taxon>
        <taxon>Fungi</taxon>
        <taxon>Dikarya</taxon>
        <taxon>Ascomycota</taxon>
        <taxon>Pezizomycotina</taxon>
        <taxon>Eurotiomycetes</taxon>
        <taxon>Eurotiomycetidae</taxon>
        <taxon>Eurotiales</taxon>
        <taxon>Aspergillaceae</taxon>
        <taxon>Penicillium</taxon>
    </lineage>
</organism>
<evidence type="ECO:0000313" key="1">
    <source>
        <dbReference type="EMBL" id="CAG8244219.1"/>
    </source>
</evidence>
<dbReference type="EMBL" id="CAJVPG010000022">
    <property type="protein sequence ID" value="CAG8244219.1"/>
    <property type="molecule type" value="Genomic_DNA"/>
</dbReference>
<dbReference type="Proteomes" id="UP001152649">
    <property type="component" value="Unassembled WGS sequence"/>
</dbReference>
<dbReference type="EMBL" id="CAJVPA010000239">
    <property type="protein sequence ID" value="CAG8419547.1"/>
    <property type="molecule type" value="Genomic_DNA"/>
</dbReference>
<evidence type="ECO:0000313" key="3">
    <source>
        <dbReference type="EMBL" id="CAG8419547.1"/>
    </source>
</evidence>
<evidence type="ECO:0000313" key="4">
    <source>
        <dbReference type="Proteomes" id="UP001152649"/>
    </source>
</evidence>
<name>A0A9W4I536_9EURO</name>
<reference evidence="1" key="1">
    <citation type="submission" date="2021-07" db="EMBL/GenBank/DDBJ databases">
        <authorList>
            <person name="Branca A.L. A."/>
        </authorList>
    </citation>
    <scope>NUCLEOTIDE SEQUENCE</scope>
</reference>
<proteinExistence type="predicted"/>
<sequence length="41" mass="4938">MRTNKLTYPFTYSQAFDSLLRCRPHCPLRRQLSPERSVQHC</sequence>
<protein>
    <submittedName>
        <fullName evidence="1">Uncharacterized protein</fullName>
    </submittedName>
</protein>
<dbReference type="EMBL" id="CAJVPD010000233">
    <property type="protein sequence ID" value="CAG8377914.1"/>
    <property type="molecule type" value="Genomic_DNA"/>
</dbReference>
<dbReference type="AlphaFoldDB" id="A0A9W4I536"/>
<dbReference type="Proteomes" id="UP001152592">
    <property type="component" value="Unassembled WGS sequence"/>
</dbReference>
<accession>A0A9W4I536</accession>
<comment type="caution">
    <text evidence="1">The sequence shown here is derived from an EMBL/GenBank/DDBJ whole genome shotgun (WGS) entry which is preliminary data.</text>
</comment>
<keyword evidence="4" id="KW-1185">Reference proteome</keyword>
<evidence type="ECO:0000313" key="2">
    <source>
        <dbReference type="EMBL" id="CAG8377914.1"/>
    </source>
</evidence>
<gene>
    <name evidence="3" type="ORF">PSALAMII_LOCUS10060</name>
    <name evidence="2" type="ORF">PSALAMII_LOCUS5377</name>
    <name evidence="1" type="ORF">PSALAMII_LOCUS567</name>
</gene>